<dbReference type="AlphaFoldDB" id="A0A4S8KR39"/>
<evidence type="ECO:0000313" key="3">
    <source>
        <dbReference type="Proteomes" id="UP000297245"/>
    </source>
</evidence>
<keyword evidence="3" id="KW-1185">Reference proteome</keyword>
<evidence type="ECO:0000313" key="2">
    <source>
        <dbReference type="EMBL" id="THU78130.1"/>
    </source>
</evidence>
<dbReference type="EMBL" id="ML180256">
    <property type="protein sequence ID" value="THU78130.1"/>
    <property type="molecule type" value="Genomic_DNA"/>
</dbReference>
<sequence length="438" mass="50268">MTTMFEVGLQSEGYTIVEAFEYSDEEPDDDETSNRDSSDPEIDDEEENDRESETEEQKAERRLQEMKKLNTKVFREVVSSIPGLRDSIERFKAKPKGLRLLVKDLSKTARAARASDTSKLKQAIVMYIPENIKTQTVDPPLANPSDGNKDDRGFTHPMIAPFLCPFDEYPEYLRDSFSDINEKRKFATAASMPMFMYDLTMYDPANRESGFARGYLFVRVYSHLFRGQSSVFEIPEEKKGRKCNAKTYGQFKVTKETIAYAACQARYALSTRNRWRPRDGAFSYPKFYQKVCMFFADEDDLWVIETMEWLNKRIFGNQEEDDDANVILPDDDTDDEMRQIRDVRRKRREEAMKKAAAEKAAAEEASAASTGGDVANTDGQVGDVDNARDRIPNDVQPLQTGQYIILFPASEFFSSLDIRLSFISRNFLDADLLQVMFS</sequence>
<gene>
    <name evidence="2" type="ORF">K435DRAFT_811828</name>
</gene>
<dbReference type="Proteomes" id="UP000297245">
    <property type="component" value="Unassembled WGS sequence"/>
</dbReference>
<dbReference type="OrthoDB" id="3220614at2759"/>
<feature type="region of interest" description="Disordered" evidence="1">
    <location>
        <begin position="352"/>
        <end position="391"/>
    </location>
</feature>
<feature type="compositionally biased region" description="Acidic residues" evidence="1">
    <location>
        <begin position="21"/>
        <end position="31"/>
    </location>
</feature>
<protein>
    <submittedName>
        <fullName evidence="2">Uncharacterized protein</fullName>
    </submittedName>
</protein>
<proteinExistence type="predicted"/>
<feature type="region of interest" description="Disordered" evidence="1">
    <location>
        <begin position="17"/>
        <end position="61"/>
    </location>
</feature>
<name>A0A4S8KR39_DENBC</name>
<evidence type="ECO:0000256" key="1">
    <source>
        <dbReference type="SAM" id="MobiDB-lite"/>
    </source>
</evidence>
<feature type="compositionally biased region" description="Acidic residues" evidence="1">
    <location>
        <begin position="39"/>
        <end position="54"/>
    </location>
</feature>
<reference evidence="2 3" key="1">
    <citation type="journal article" date="2019" name="Nat. Ecol. Evol.">
        <title>Megaphylogeny resolves global patterns of mushroom evolution.</title>
        <authorList>
            <person name="Varga T."/>
            <person name="Krizsan K."/>
            <person name="Foldi C."/>
            <person name="Dima B."/>
            <person name="Sanchez-Garcia M."/>
            <person name="Sanchez-Ramirez S."/>
            <person name="Szollosi G.J."/>
            <person name="Szarkandi J.G."/>
            <person name="Papp V."/>
            <person name="Albert L."/>
            <person name="Andreopoulos W."/>
            <person name="Angelini C."/>
            <person name="Antonin V."/>
            <person name="Barry K.W."/>
            <person name="Bougher N.L."/>
            <person name="Buchanan P."/>
            <person name="Buyck B."/>
            <person name="Bense V."/>
            <person name="Catcheside P."/>
            <person name="Chovatia M."/>
            <person name="Cooper J."/>
            <person name="Damon W."/>
            <person name="Desjardin D."/>
            <person name="Finy P."/>
            <person name="Geml J."/>
            <person name="Haridas S."/>
            <person name="Hughes K."/>
            <person name="Justo A."/>
            <person name="Karasinski D."/>
            <person name="Kautmanova I."/>
            <person name="Kiss B."/>
            <person name="Kocsube S."/>
            <person name="Kotiranta H."/>
            <person name="LaButti K.M."/>
            <person name="Lechner B.E."/>
            <person name="Liimatainen K."/>
            <person name="Lipzen A."/>
            <person name="Lukacs Z."/>
            <person name="Mihaltcheva S."/>
            <person name="Morgado L.N."/>
            <person name="Niskanen T."/>
            <person name="Noordeloos M.E."/>
            <person name="Ohm R.A."/>
            <person name="Ortiz-Santana B."/>
            <person name="Ovrebo C."/>
            <person name="Racz N."/>
            <person name="Riley R."/>
            <person name="Savchenko A."/>
            <person name="Shiryaev A."/>
            <person name="Soop K."/>
            <person name="Spirin V."/>
            <person name="Szebenyi C."/>
            <person name="Tomsovsky M."/>
            <person name="Tulloss R.E."/>
            <person name="Uehling J."/>
            <person name="Grigoriev I.V."/>
            <person name="Vagvolgyi C."/>
            <person name="Papp T."/>
            <person name="Martin F.M."/>
            <person name="Miettinen O."/>
            <person name="Hibbett D.S."/>
            <person name="Nagy L.G."/>
        </authorList>
    </citation>
    <scope>NUCLEOTIDE SEQUENCE [LARGE SCALE GENOMIC DNA]</scope>
    <source>
        <strain evidence="2 3">CBS 962.96</strain>
    </source>
</reference>
<feature type="compositionally biased region" description="Basic and acidic residues" evidence="1">
    <location>
        <begin position="352"/>
        <end position="362"/>
    </location>
</feature>
<organism evidence="2 3">
    <name type="scientific">Dendrothele bispora (strain CBS 962.96)</name>
    <dbReference type="NCBI Taxonomy" id="1314807"/>
    <lineage>
        <taxon>Eukaryota</taxon>
        <taxon>Fungi</taxon>
        <taxon>Dikarya</taxon>
        <taxon>Basidiomycota</taxon>
        <taxon>Agaricomycotina</taxon>
        <taxon>Agaricomycetes</taxon>
        <taxon>Agaricomycetidae</taxon>
        <taxon>Agaricales</taxon>
        <taxon>Agaricales incertae sedis</taxon>
        <taxon>Dendrothele</taxon>
    </lineage>
</organism>
<dbReference type="InterPro" id="IPR046521">
    <property type="entry name" value="DUF6698"/>
</dbReference>
<accession>A0A4S8KR39</accession>
<dbReference type="Pfam" id="PF20414">
    <property type="entry name" value="DUF6698"/>
    <property type="match status" value="1"/>
</dbReference>